<evidence type="ECO:0000256" key="2">
    <source>
        <dbReference type="ARBA" id="ARBA00022603"/>
    </source>
</evidence>
<evidence type="ECO:0000256" key="6">
    <source>
        <dbReference type="RuleBase" id="RU003960"/>
    </source>
</evidence>
<evidence type="ECO:0000256" key="1">
    <source>
        <dbReference type="ARBA" id="ARBA00012162"/>
    </source>
</evidence>
<dbReference type="Gene3D" id="3.40.1010.10">
    <property type="entry name" value="Cobalt-precorrin-4 Transmethylase, Domain 1"/>
    <property type="match status" value="1"/>
</dbReference>
<dbReference type="CDD" id="cd06578">
    <property type="entry name" value="HemD"/>
    <property type="match status" value="1"/>
</dbReference>
<dbReference type="CDD" id="cd11642">
    <property type="entry name" value="SUMT"/>
    <property type="match status" value="1"/>
</dbReference>
<name>A0A938XBI0_9CLOT</name>
<gene>
    <name evidence="9" type="primary">cobA</name>
    <name evidence="9" type="ORF">H6A20_10040</name>
</gene>
<keyword evidence="4" id="KW-0949">S-adenosyl-L-methionine</keyword>
<evidence type="ECO:0000259" key="8">
    <source>
        <dbReference type="Pfam" id="PF02602"/>
    </source>
</evidence>
<dbReference type="InterPro" id="IPR003043">
    <property type="entry name" value="Uropor_MeTrfase_CS"/>
</dbReference>
<dbReference type="Pfam" id="PF02602">
    <property type="entry name" value="HEM4"/>
    <property type="match status" value="1"/>
</dbReference>
<dbReference type="Proteomes" id="UP000705508">
    <property type="component" value="Unassembled WGS sequence"/>
</dbReference>
<dbReference type="InterPro" id="IPR036108">
    <property type="entry name" value="4pyrrol_syn_uPrphyn_synt_sf"/>
</dbReference>
<dbReference type="NCBIfam" id="TIGR01469">
    <property type="entry name" value="cobA_cysG_Cterm"/>
    <property type="match status" value="1"/>
</dbReference>
<reference evidence="9" key="1">
    <citation type="submission" date="2020-08" db="EMBL/GenBank/DDBJ databases">
        <authorList>
            <person name="Cejkova D."/>
            <person name="Kubasova T."/>
            <person name="Jahodarova E."/>
            <person name="Rychlik I."/>
        </authorList>
    </citation>
    <scope>NUCLEOTIDE SEQUENCE</scope>
    <source>
        <strain evidence="9">An582</strain>
    </source>
</reference>
<dbReference type="RefSeq" id="WP_204906989.1">
    <property type="nucleotide sequence ID" value="NZ_JACJKS010000015.1"/>
</dbReference>
<protein>
    <recommendedName>
        <fullName evidence="1">uroporphyrinogen-III C-methyltransferase</fullName>
        <ecNumber evidence="1">2.1.1.107</ecNumber>
    </recommendedName>
</protein>
<dbReference type="GO" id="GO:0004851">
    <property type="term" value="F:uroporphyrin-III C-methyltransferase activity"/>
    <property type="evidence" value="ECO:0007669"/>
    <property type="project" value="UniProtKB-EC"/>
</dbReference>
<evidence type="ECO:0000256" key="4">
    <source>
        <dbReference type="ARBA" id="ARBA00022691"/>
    </source>
</evidence>
<dbReference type="FunFam" id="3.30.950.10:FF:000001">
    <property type="entry name" value="Siroheme synthase"/>
    <property type="match status" value="1"/>
</dbReference>
<reference evidence="9" key="2">
    <citation type="journal article" date="2021" name="Sci. Rep.">
        <title>The distribution of antibiotic resistance genes in chicken gut microbiota commensals.</title>
        <authorList>
            <person name="Juricova H."/>
            <person name="Matiasovicova J."/>
            <person name="Kubasova T."/>
            <person name="Cejkova D."/>
            <person name="Rychlik I."/>
        </authorList>
    </citation>
    <scope>NUCLEOTIDE SEQUENCE</scope>
    <source>
        <strain evidence="9">An582</strain>
    </source>
</reference>
<dbReference type="Pfam" id="PF00590">
    <property type="entry name" value="TP_methylase"/>
    <property type="match status" value="1"/>
</dbReference>
<dbReference type="InterPro" id="IPR003754">
    <property type="entry name" value="4pyrrol_synth_uPrphyn_synth"/>
</dbReference>
<evidence type="ECO:0000256" key="3">
    <source>
        <dbReference type="ARBA" id="ARBA00022679"/>
    </source>
</evidence>
<proteinExistence type="inferred from homology"/>
<dbReference type="InterPro" id="IPR006366">
    <property type="entry name" value="CobA/CysG_C"/>
</dbReference>
<dbReference type="EMBL" id="JACJKS010000015">
    <property type="protein sequence ID" value="MBM6948990.1"/>
    <property type="molecule type" value="Genomic_DNA"/>
</dbReference>
<dbReference type="Gene3D" id="3.40.50.10090">
    <property type="match status" value="2"/>
</dbReference>
<evidence type="ECO:0000313" key="10">
    <source>
        <dbReference type="Proteomes" id="UP000705508"/>
    </source>
</evidence>
<dbReference type="SUPFAM" id="SSF69618">
    <property type="entry name" value="HemD-like"/>
    <property type="match status" value="1"/>
</dbReference>
<dbReference type="InterPro" id="IPR014776">
    <property type="entry name" value="4pyrrole_Mease_sub2"/>
</dbReference>
<dbReference type="SUPFAM" id="SSF53790">
    <property type="entry name" value="Tetrapyrrole methylase"/>
    <property type="match status" value="1"/>
</dbReference>
<dbReference type="InterPro" id="IPR035996">
    <property type="entry name" value="4pyrrol_Methylase_sf"/>
</dbReference>
<comment type="similarity">
    <text evidence="6">Belongs to the precorrin methyltransferase family.</text>
</comment>
<evidence type="ECO:0000256" key="5">
    <source>
        <dbReference type="ARBA" id="ARBA00023244"/>
    </source>
</evidence>
<dbReference type="Gene3D" id="3.30.950.10">
    <property type="entry name" value="Methyltransferase, Cobalt-precorrin-4 Transmethylase, Domain 2"/>
    <property type="match status" value="1"/>
</dbReference>
<dbReference type="GO" id="GO:0032259">
    <property type="term" value="P:methylation"/>
    <property type="evidence" value="ECO:0007669"/>
    <property type="project" value="UniProtKB-KW"/>
</dbReference>
<dbReference type="AlphaFoldDB" id="A0A938XBI0"/>
<dbReference type="PROSITE" id="PS00840">
    <property type="entry name" value="SUMT_2"/>
    <property type="match status" value="1"/>
</dbReference>
<comment type="caution">
    <text evidence="9">The sequence shown here is derived from an EMBL/GenBank/DDBJ whole genome shotgun (WGS) entry which is preliminary data.</text>
</comment>
<accession>A0A938XBI0</accession>
<dbReference type="PANTHER" id="PTHR45790:SF3">
    <property type="entry name" value="S-ADENOSYL-L-METHIONINE-DEPENDENT UROPORPHYRINOGEN III METHYLTRANSFERASE, CHLOROPLASTIC"/>
    <property type="match status" value="1"/>
</dbReference>
<keyword evidence="2 6" id="KW-0489">Methyltransferase</keyword>
<dbReference type="GO" id="GO:0019354">
    <property type="term" value="P:siroheme biosynthetic process"/>
    <property type="evidence" value="ECO:0007669"/>
    <property type="project" value="InterPro"/>
</dbReference>
<sequence length="512" mass="54991">MSLEDNAKGTGKVWLVGAGPSDAELLTVKGRRLLAEADVIVYDRLAGVGVLAWGRPDAVYIDVGKRAGHHPIPQEEINRILVEQAVKGRRVVRLKGGDPLVFGRGGEEASALKRAGVPFEIVPGITSAIAVPAYLGIPVTHRDLASSLHIVTAHKKDGSLPDIRYQALVEGGGTLVFLMGVHTIRSVTAGLLAEGMSPDMPAAVLERGTRAVQRRITGTVAELAQKAEAAHVQSPAIILVGQAAAFQDMDWYGERPLAGVKILVTRPRERTLRLSAMLRAEGAEVLEAPAIRLVPVADKKDLDQALAELADYAWLVFTSPSGVHIFLEELRKRRMDVRRIAHMRIAVIGEGTAGELTQAGLYPDLMPDVYDGAHLGAALAREVKPGERVLLPRARIGNRELTEKLKDAGADVTDLPIYDTQYETLPWLDLEREFADGRTYAMFTSASTVRGFVKSAGDLRLSGVRALCIGSMTAAAAAGAGMETYTAAKPTLEALVELAKEAAAKEREDGRR</sequence>
<keyword evidence="5" id="KW-0627">Porphyrin biosynthesis</keyword>
<dbReference type="PANTHER" id="PTHR45790">
    <property type="entry name" value="SIROHEME SYNTHASE-RELATED"/>
    <property type="match status" value="1"/>
</dbReference>
<feature type="domain" description="Tetrapyrrole biosynthesis uroporphyrinogen III synthase" evidence="8">
    <location>
        <begin position="274"/>
        <end position="497"/>
    </location>
</feature>
<evidence type="ECO:0000313" key="9">
    <source>
        <dbReference type="EMBL" id="MBM6948990.1"/>
    </source>
</evidence>
<dbReference type="FunFam" id="3.40.1010.10:FF:000001">
    <property type="entry name" value="Siroheme synthase"/>
    <property type="match status" value="1"/>
</dbReference>
<dbReference type="InterPro" id="IPR014777">
    <property type="entry name" value="4pyrrole_Mease_sub1"/>
</dbReference>
<dbReference type="InterPro" id="IPR000878">
    <property type="entry name" value="4pyrrol_Mease"/>
</dbReference>
<dbReference type="InterPro" id="IPR050161">
    <property type="entry name" value="Siro_Cobalamin_biosynth"/>
</dbReference>
<feature type="domain" description="Tetrapyrrole methylase" evidence="7">
    <location>
        <begin position="12"/>
        <end position="224"/>
    </location>
</feature>
<keyword evidence="3 6" id="KW-0808">Transferase</keyword>
<evidence type="ECO:0000259" key="7">
    <source>
        <dbReference type="Pfam" id="PF00590"/>
    </source>
</evidence>
<dbReference type="NCBIfam" id="NF004790">
    <property type="entry name" value="PRK06136.1"/>
    <property type="match status" value="1"/>
</dbReference>
<dbReference type="GO" id="GO:0004852">
    <property type="term" value="F:uroporphyrinogen-III synthase activity"/>
    <property type="evidence" value="ECO:0007669"/>
    <property type="project" value="InterPro"/>
</dbReference>
<dbReference type="EC" id="2.1.1.107" evidence="1"/>
<organism evidence="9 10">
    <name type="scientific">Mordavella massiliensis</name>
    <dbReference type="NCBI Taxonomy" id="1871024"/>
    <lineage>
        <taxon>Bacteria</taxon>
        <taxon>Bacillati</taxon>
        <taxon>Bacillota</taxon>
        <taxon>Clostridia</taxon>
        <taxon>Eubacteriales</taxon>
        <taxon>Clostridiaceae</taxon>
        <taxon>Mordavella</taxon>
    </lineage>
</organism>